<dbReference type="SUPFAM" id="SSF52343">
    <property type="entry name" value="Ferredoxin reductase-like, C-terminal NADP-linked domain"/>
    <property type="match status" value="1"/>
</dbReference>
<evidence type="ECO:0000259" key="4">
    <source>
        <dbReference type="PROSITE" id="PS51384"/>
    </source>
</evidence>
<name>A0ABW4XI68_9GAMM</name>
<dbReference type="CDD" id="cd06189">
    <property type="entry name" value="flavin_oxioreductase"/>
    <property type="match status" value="1"/>
</dbReference>
<dbReference type="InterPro" id="IPR001041">
    <property type="entry name" value="2Fe-2S_ferredoxin-type"/>
</dbReference>
<dbReference type="InterPro" id="IPR050415">
    <property type="entry name" value="MRET"/>
</dbReference>
<dbReference type="Pfam" id="PF00111">
    <property type="entry name" value="Fer2"/>
    <property type="match status" value="1"/>
</dbReference>
<gene>
    <name evidence="5" type="ORF">ACFSJ3_02140</name>
</gene>
<feature type="domain" description="2Fe-2S ferredoxin-type" evidence="3">
    <location>
        <begin position="3"/>
        <end position="92"/>
    </location>
</feature>
<dbReference type="SUPFAM" id="SSF54292">
    <property type="entry name" value="2Fe-2S ferredoxin-like"/>
    <property type="match status" value="1"/>
</dbReference>
<dbReference type="CDD" id="cd00207">
    <property type="entry name" value="fer2"/>
    <property type="match status" value="1"/>
</dbReference>
<keyword evidence="6" id="KW-1185">Reference proteome</keyword>
<dbReference type="PANTHER" id="PTHR47354">
    <property type="entry name" value="NADH OXIDOREDUCTASE HCR"/>
    <property type="match status" value="1"/>
</dbReference>
<dbReference type="Proteomes" id="UP001597380">
    <property type="component" value="Unassembled WGS sequence"/>
</dbReference>
<sequence>MGFRVLIQPSGVFFEADENESIVESALKNQIALEYSCNNGACGKCKAKLIDGEIDFSDTHSVLNQTEIKEGMFLTCSSKPLSDCVVDAKYFPELEGITQKVIPGKLDSIDFPSQEISVLKFRTPPRTELNYLPGQYFDLIYSGVRRSYSVANSQVSSTGIELHIAKVTKGEMSTKVFEEFKPETMVRLDGPKGTFFVRDSKNPLIFLAGGTGFAPVKAMVEDLIAKGDIREVYIYWGVSKPTNLYSSLPVEWSNTFDNIHFVPVVSGDDVIWSGRKGLVHKAVMADFDSLAEFDVYACGSPLMIDSAQSDFEDLGLPAEQFFSDAFTASTNS</sequence>
<feature type="domain" description="FAD-binding FR-type" evidence="4">
    <location>
        <begin position="99"/>
        <end position="198"/>
    </location>
</feature>
<dbReference type="PRINTS" id="PR00410">
    <property type="entry name" value="PHEHYDRXLASE"/>
</dbReference>
<dbReference type="PANTHER" id="PTHR47354:SF5">
    <property type="entry name" value="PROTEIN RFBI"/>
    <property type="match status" value="1"/>
</dbReference>
<dbReference type="InterPro" id="IPR001433">
    <property type="entry name" value="OxRdtase_FAD/NAD-bd"/>
</dbReference>
<evidence type="ECO:0000256" key="2">
    <source>
        <dbReference type="ARBA" id="ARBA00034078"/>
    </source>
</evidence>
<evidence type="ECO:0000313" key="5">
    <source>
        <dbReference type="EMBL" id="MFD2094767.1"/>
    </source>
</evidence>
<reference evidence="6" key="1">
    <citation type="journal article" date="2019" name="Int. J. Syst. Evol. Microbiol.">
        <title>The Global Catalogue of Microorganisms (GCM) 10K type strain sequencing project: providing services to taxonomists for standard genome sequencing and annotation.</title>
        <authorList>
            <consortium name="The Broad Institute Genomics Platform"/>
            <consortium name="The Broad Institute Genome Sequencing Center for Infectious Disease"/>
            <person name="Wu L."/>
            <person name="Ma J."/>
        </authorList>
    </citation>
    <scope>NUCLEOTIDE SEQUENCE [LARGE SCALE GENOMIC DNA]</scope>
    <source>
        <strain evidence="6">CGMCC 1.10992</strain>
    </source>
</reference>
<dbReference type="InterPro" id="IPR039261">
    <property type="entry name" value="FNR_nucleotide-bd"/>
</dbReference>
<protein>
    <submittedName>
        <fullName evidence="5">2Fe-2S iron-sulfur cluster-binding protein</fullName>
    </submittedName>
</protein>
<dbReference type="SUPFAM" id="SSF63380">
    <property type="entry name" value="Riboflavin synthase domain-like"/>
    <property type="match status" value="1"/>
</dbReference>
<dbReference type="Gene3D" id="3.40.50.80">
    <property type="entry name" value="Nucleotide-binding domain of ferredoxin-NADP reductase (FNR) module"/>
    <property type="match status" value="1"/>
</dbReference>
<dbReference type="Pfam" id="PF00970">
    <property type="entry name" value="FAD_binding_6"/>
    <property type="match status" value="1"/>
</dbReference>
<keyword evidence="1" id="KW-0830">Ubiquinone</keyword>
<dbReference type="Pfam" id="PF00175">
    <property type="entry name" value="NAD_binding_1"/>
    <property type="match status" value="1"/>
</dbReference>
<evidence type="ECO:0000313" key="6">
    <source>
        <dbReference type="Proteomes" id="UP001597380"/>
    </source>
</evidence>
<dbReference type="Gene3D" id="2.40.30.10">
    <property type="entry name" value="Translation factors"/>
    <property type="match status" value="1"/>
</dbReference>
<proteinExistence type="predicted"/>
<dbReference type="Gene3D" id="3.10.20.30">
    <property type="match status" value="1"/>
</dbReference>
<evidence type="ECO:0000259" key="3">
    <source>
        <dbReference type="PROSITE" id="PS51085"/>
    </source>
</evidence>
<dbReference type="InterPro" id="IPR017938">
    <property type="entry name" value="Riboflavin_synthase-like_b-brl"/>
</dbReference>
<dbReference type="PROSITE" id="PS51384">
    <property type="entry name" value="FAD_FR"/>
    <property type="match status" value="1"/>
</dbReference>
<dbReference type="RefSeq" id="WP_345338239.1">
    <property type="nucleotide sequence ID" value="NZ_BAABLI010000004.1"/>
</dbReference>
<dbReference type="InterPro" id="IPR008333">
    <property type="entry name" value="Cbr1-like_FAD-bd_dom"/>
</dbReference>
<dbReference type="EMBL" id="JBHUHT010000007">
    <property type="protein sequence ID" value="MFD2094767.1"/>
    <property type="molecule type" value="Genomic_DNA"/>
</dbReference>
<dbReference type="PROSITE" id="PS51085">
    <property type="entry name" value="2FE2S_FER_2"/>
    <property type="match status" value="1"/>
</dbReference>
<accession>A0ABW4XI68</accession>
<dbReference type="InterPro" id="IPR036010">
    <property type="entry name" value="2Fe-2S_ferredoxin-like_sf"/>
</dbReference>
<comment type="caution">
    <text evidence="5">The sequence shown here is derived from an EMBL/GenBank/DDBJ whole genome shotgun (WGS) entry which is preliminary data.</text>
</comment>
<comment type="cofactor">
    <cofactor evidence="2">
        <name>[2Fe-2S] cluster</name>
        <dbReference type="ChEBI" id="CHEBI:190135"/>
    </cofactor>
</comment>
<evidence type="ECO:0000256" key="1">
    <source>
        <dbReference type="ARBA" id="ARBA00023075"/>
    </source>
</evidence>
<dbReference type="InterPro" id="IPR017927">
    <property type="entry name" value="FAD-bd_FR_type"/>
</dbReference>
<organism evidence="5 6">
    <name type="scientific">Corallincola platygyrae</name>
    <dbReference type="NCBI Taxonomy" id="1193278"/>
    <lineage>
        <taxon>Bacteria</taxon>
        <taxon>Pseudomonadati</taxon>
        <taxon>Pseudomonadota</taxon>
        <taxon>Gammaproteobacteria</taxon>
        <taxon>Alteromonadales</taxon>
        <taxon>Psychromonadaceae</taxon>
        <taxon>Corallincola</taxon>
    </lineage>
</organism>
<dbReference type="InterPro" id="IPR012675">
    <property type="entry name" value="Beta-grasp_dom_sf"/>
</dbReference>